<sequence length="232" mass="26664">MVQHTRRNISKPVIGVTGNARLFSPSWLCIKLAVFLAGGHALRISVRHPVPEEHLDGLVISGGDDIHPSLYEEEIMAKAHYDEARDELEQRYIEYALTNHLPILGICRGYQLLNVQSGGSLYQDIRPLREKTDNRATFLPRKKVVLKKETEIYKIIGHELFKVNSLHHQAINILASDFQVAAWDADHFIQAIEHKEVKPVIGVQWHPEYLLYLKHQRQLFTWLVAQAKRTVT</sequence>
<dbReference type="GO" id="GO:0005829">
    <property type="term" value="C:cytosol"/>
    <property type="evidence" value="ECO:0007669"/>
    <property type="project" value="TreeGrafter"/>
</dbReference>
<dbReference type="CDD" id="cd01745">
    <property type="entry name" value="GATase1_2"/>
    <property type="match status" value="1"/>
</dbReference>
<dbReference type="InterPro" id="IPR011697">
    <property type="entry name" value="Peptidase_C26"/>
</dbReference>
<protein>
    <submittedName>
        <fullName evidence="2">Gamma-glutamyl-gamma-aminobutyrate hydrolase family protein</fullName>
    </submittedName>
</protein>
<dbReference type="SUPFAM" id="SSF52317">
    <property type="entry name" value="Class I glutamine amidotransferase-like"/>
    <property type="match status" value="1"/>
</dbReference>
<dbReference type="Gene3D" id="3.40.50.880">
    <property type="match status" value="1"/>
</dbReference>
<dbReference type="RefSeq" id="WP_027709214.1">
    <property type="nucleotide sequence ID" value="NZ_NDXW01000001.1"/>
</dbReference>
<name>A0A4P9VTT4_9GAMM</name>
<reference evidence="2 3" key="1">
    <citation type="submission" date="2017-04" db="EMBL/GenBank/DDBJ databases">
        <title>Draft genome sequence of Zooshikella ganghwensis VG4 isolated from Red Sea sediments.</title>
        <authorList>
            <person name="Rehman Z."/>
            <person name="Alam I."/>
            <person name="Kamau A."/>
            <person name="Bajic V."/>
            <person name="Leiknes T."/>
        </authorList>
    </citation>
    <scope>NUCLEOTIDE SEQUENCE [LARGE SCALE GENOMIC DNA]</scope>
    <source>
        <strain evidence="2 3">VG4</strain>
    </source>
</reference>
<accession>A0A4P9VTT4</accession>
<evidence type="ECO:0000313" key="1">
    <source>
        <dbReference type="EMBL" id="RDH41968.1"/>
    </source>
</evidence>
<keyword evidence="2" id="KW-0378">Hydrolase</keyword>
<organism evidence="2 3">
    <name type="scientific">Zooshikella ganghwensis</name>
    <dbReference type="NCBI Taxonomy" id="202772"/>
    <lineage>
        <taxon>Bacteria</taxon>
        <taxon>Pseudomonadati</taxon>
        <taxon>Pseudomonadota</taxon>
        <taxon>Gammaproteobacteria</taxon>
        <taxon>Oceanospirillales</taxon>
        <taxon>Zooshikellaceae</taxon>
        <taxon>Zooshikella</taxon>
    </lineage>
</organism>
<gene>
    <name evidence="1" type="ORF">B9G39_00085</name>
    <name evidence="2" type="ORF">B9G39_25770</name>
</gene>
<proteinExistence type="predicted"/>
<dbReference type="Pfam" id="PF07722">
    <property type="entry name" value="Peptidase_C26"/>
    <property type="match status" value="1"/>
</dbReference>
<evidence type="ECO:0000313" key="2">
    <source>
        <dbReference type="EMBL" id="RDH46586.1"/>
    </source>
</evidence>
<dbReference type="InterPro" id="IPR029062">
    <property type="entry name" value="Class_I_gatase-like"/>
</dbReference>
<evidence type="ECO:0000313" key="3">
    <source>
        <dbReference type="Proteomes" id="UP000257039"/>
    </source>
</evidence>
<dbReference type="InterPro" id="IPR044668">
    <property type="entry name" value="PuuD-like"/>
</dbReference>
<dbReference type="EMBL" id="NDXW01000001">
    <property type="protein sequence ID" value="RDH46586.1"/>
    <property type="molecule type" value="Genomic_DNA"/>
</dbReference>
<dbReference type="PANTHER" id="PTHR43235">
    <property type="entry name" value="GLUTAMINE AMIDOTRANSFERASE PB2B2.05-RELATED"/>
    <property type="match status" value="1"/>
</dbReference>
<dbReference type="EMBL" id="NDXW01000001">
    <property type="protein sequence ID" value="RDH41968.1"/>
    <property type="molecule type" value="Genomic_DNA"/>
</dbReference>
<dbReference type="PROSITE" id="PS51273">
    <property type="entry name" value="GATASE_TYPE_1"/>
    <property type="match status" value="1"/>
</dbReference>
<comment type="caution">
    <text evidence="2">The sequence shown here is derived from an EMBL/GenBank/DDBJ whole genome shotgun (WGS) entry which is preliminary data.</text>
</comment>
<dbReference type="Proteomes" id="UP000257039">
    <property type="component" value="Unassembled WGS sequence"/>
</dbReference>
<keyword evidence="3" id="KW-1185">Reference proteome</keyword>
<dbReference type="GO" id="GO:0016811">
    <property type="term" value="F:hydrolase activity, acting on carbon-nitrogen (but not peptide) bonds, in linear amides"/>
    <property type="evidence" value="ECO:0007669"/>
    <property type="project" value="InterPro"/>
</dbReference>
<dbReference type="PANTHER" id="PTHR43235:SF1">
    <property type="entry name" value="GLUTAMINE AMIDOTRANSFERASE PB2B2.05-RELATED"/>
    <property type="match status" value="1"/>
</dbReference>
<dbReference type="AlphaFoldDB" id="A0A4P9VTT4"/>